<organism evidence="2 3">
    <name type="scientific">Ajellomyces capsulatus</name>
    <name type="common">Darling's disease fungus</name>
    <name type="synonym">Histoplasma capsulatum</name>
    <dbReference type="NCBI Taxonomy" id="5037"/>
    <lineage>
        <taxon>Eukaryota</taxon>
        <taxon>Fungi</taxon>
        <taxon>Dikarya</taxon>
        <taxon>Ascomycota</taxon>
        <taxon>Pezizomycotina</taxon>
        <taxon>Eurotiomycetes</taxon>
        <taxon>Eurotiomycetidae</taxon>
        <taxon>Onygenales</taxon>
        <taxon>Ajellomycetaceae</taxon>
        <taxon>Histoplasma</taxon>
    </lineage>
</organism>
<dbReference type="InterPro" id="IPR011333">
    <property type="entry name" value="SKP1/BTB/POZ_sf"/>
</dbReference>
<feature type="compositionally biased region" description="Polar residues" evidence="1">
    <location>
        <begin position="65"/>
        <end position="85"/>
    </location>
</feature>
<feature type="region of interest" description="Disordered" evidence="1">
    <location>
        <begin position="191"/>
        <end position="216"/>
    </location>
</feature>
<gene>
    <name evidence="2" type="primary">WHI2</name>
    <name evidence="2" type="ORF">I7I51_00873</name>
</gene>
<feature type="region of interest" description="Disordered" evidence="1">
    <location>
        <begin position="65"/>
        <end position="115"/>
    </location>
</feature>
<sequence length="495" mass="53935">MQCTPETWKLNLDGAFEIKYGQQEVVPLDRLYYLIPTSTLLRLLTQTSKLVRPISKPNYYPSSIALSSIQDPSRSPRTAQPSSSRRTSRTVENDDDSYTAPPLHSPNSSSSGNHFAFPFPSPSSYPPPFSSLYSSPAADEELSRIQTSVTESGSPCFPAFSPAQPFKEPSTLQSQSLAQSPVILDTKAALSRDKTGEASGKGPDDGEPPPPYTEGYSPLESFTYVMAAAGGAASIITQVQQTGGGPVNALGDIGGDEHITLDLRGTRFTLSRDELLTLPEFVLLSLFPNGLLPDGHMGTFHEGDVYPVDYDPASLQYMLDFFRSVAQSIPSSSPSPTTSPEGDYAMDPMHGSTRDMLQGRAGIIVLREDLDFYAIPPVVNIEHPEMIEVKRAAGRALLKQDGIFSGLRKSDEPGSTEQHLIEMLTAGGFNHDDRWGHRAGEPNKAVICSLALAKLRTDIRGDLANNNAVGMAQKLLLFWRKPARRCWWEGVELEG</sequence>
<feature type="compositionally biased region" description="Polar residues" evidence="1">
    <location>
        <begin position="144"/>
        <end position="153"/>
    </location>
</feature>
<dbReference type="SUPFAM" id="SSF54695">
    <property type="entry name" value="POZ domain"/>
    <property type="match status" value="1"/>
</dbReference>
<proteinExistence type="predicted"/>
<dbReference type="EMBL" id="CP069114">
    <property type="protein sequence ID" value="QSS63813.1"/>
    <property type="molecule type" value="Genomic_DNA"/>
</dbReference>
<feature type="region of interest" description="Disordered" evidence="1">
    <location>
        <begin position="130"/>
        <end position="179"/>
    </location>
</feature>
<dbReference type="GO" id="GO:0003723">
    <property type="term" value="F:RNA binding"/>
    <property type="evidence" value="ECO:0007669"/>
    <property type="project" value="TreeGrafter"/>
</dbReference>
<dbReference type="PANTHER" id="PTHR13384:SF16">
    <property type="entry name" value="GROWTH REGULATION PROTEIN"/>
    <property type="match status" value="1"/>
</dbReference>
<dbReference type="PANTHER" id="PTHR13384">
    <property type="entry name" value="G PATCH DOMAIN-CONTAINING PROTEIN 1"/>
    <property type="match status" value="1"/>
</dbReference>
<dbReference type="Proteomes" id="UP000663671">
    <property type="component" value="Chromosome 1"/>
</dbReference>
<evidence type="ECO:0000313" key="3">
    <source>
        <dbReference type="Proteomes" id="UP000663671"/>
    </source>
</evidence>
<dbReference type="VEuPathDB" id="FungiDB:I7I51_00873"/>
<protein>
    <submittedName>
        <fullName evidence="2">Stress response protein Whi2</fullName>
    </submittedName>
</protein>
<feature type="compositionally biased region" description="Polar residues" evidence="1">
    <location>
        <begin position="170"/>
        <end position="179"/>
    </location>
</feature>
<feature type="non-terminal residue" evidence="2">
    <location>
        <position position="1"/>
    </location>
</feature>
<reference evidence="2" key="1">
    <citation type="submission" date="2021-01" db="EMBL/GenBank/DDBJ databases">
        <title>Chromosome-level genome assembly of a human fungal pathogen reveals clustering of transcriptionally co-regulated genes.</title>
        <authorList>
            <person name="Voorhies M."/>
            <person name="Cohen S."/>
            <person name="Shea T.P."/>
            <person name="Petrus S."/>
            <person name="Munoz J.F."/>
            <person name="Poplawski S."/>
            <person name="Goldman W.E."/>
            <person name="Michael T."/>
            <person name="Cuomo C.A."/>
            <person name="Sil A."/>
            <person name="Beyhan S."/>
        </authorList>
    </citation>
    <scope>NUCLEOTIDE SEQUENCE</scope>
    <source>
        <strain evidence="2">WU24</strain>
    </source>
</reference>
<accession>A0A8A1MGL6</accession>
<name>A0A8A1MGL6_AJECA</name>
<evidence type="ECO:0000313" key="2">
    <source>
        <dbReference type="EMBL" id="QSS63813.1"/>
    </source>
</evidence>
<dbReference type="GO" id="GO:0005634">
    <property type="term" value="C:nucleus"/>
    <property type="evidence" value="ECO:0007669"/>
    <property type="project" value="TreeGrafter"/>
</dbReference>
<evidence type="ECO:0000256" key="1">
    <source>
        <dbReference type="SAM" id="MobiDB-lite"/>
    </source>
</evidence>
<dbReference type="AlphaFoldDB" id="A0A8A1MGL6"/>
<dbReference type="OrthoDB" id="9451547at2759"/>